<accession>A0A0F6R653</accession>
<organism evidence="1 2">
    <name type="scientific">Sinorhizobium phage phiM9</name>
    <dbReference type="NCBI Taxonomy" id="1636182"/>
    <lineage>
        <taxon>Viruses</taxon>
        <taxon>Duplodnaviria</taxon>
        <taxon>Heunggongvirae</taxon>
        <taxon>Uroviricota</taxon>
        <taxon>Caudoviricetes</taxon>
        <taxon>Pootjesviridae</taxon>
        <taxon>Emnonavirus</taxon>
        <taxon>Emnonavirus phiM9</taxon>
    </lineage>
</organism>
<dbReference type="Proteomes" id="UP000033804">
    <property type="component" value="Segment"/>
</dbReference>
<evidence type="ECO:0000313" key="1">
    <source>
        <dbReference type="EMBL" id="AKE44900.1"/>
    </source>
</evidence>
<name>A0A0F6R653_9CAUD</name>
<dbReference type="GeneID" id="26517952"/>
<gene>
    <name evidence="1" type="ORF">Sm_phiM9_273</name>
</gene>
<dbReference type="KEGG" id="vg:26517952"/>
<reference evidence="1 2" key="1">
    <citation type="journal article" date="2015" name="J. Virol.">
        <title>Sinorhizobium meliloti Phage ?M9 Defines a New Group of T4 Superfamily Phages with Unusual Genomic Features but a Common T=16 Capsid.</title>
        <authorList>
            <person name="Johnson M.C."/>
            <person name="Tatum K.B."/>
            <person name="Lynn J.S."/>
            <person name="Brewer T.E."/>
            <person name="Lu S."/>
            <person name="Washburn B.K."/>
            <person name="Stroupe M.E."/>
            <person name="Jones K.M."/>
        </authorList>
    </citation>
    <scope>NUCLEOTIDE SEQUENCE [LARGE SCALE GENOMIC DNA]</scope>
</reference>
<dbReference type="RefSeq" id="YP_009189654.1">
    <property type="nucleotide sequence ID" value="NC_028676.1"/>
</dbReference>
<sequence length="348" mass="40551">MEVRQKSLQSFLESYAKAYDLKNLFIEQQYSMRSYETGLYDIRSDGNLKSVLDILRDMGSDVFQDIYITVPQVNQLKNGVEDLYWIEAQHEKITPIKVTYGENALANRTQHIFSGDRWKGDLVLTYFAIQDRPHTIFLCPGSPRPENTTYSMEEFPWFEKQILDSVATFFFNKNQMIYPEVNLRGQSEKVFEITDFVAPKIPSSYEPVDLIGAIDIYFPYRLSDKDYDFEHLILNELPDSIFGVTDPNNSLKTLPFYDKIANRVLKLDPSKHMANLLTILNDSVDGASSVKVYMPSDLRKTIHLGPVEIISMFRHKQDSLLFPVHWTLKDIVEVKQEAHRSVQRFYKW</sequence>
<dbReference type="EMBL" id="KP881232">
    <property type="protein sequence ID" value="AKE44900.1"/>
    <property type="molecule type" value="Genomic_DNA"/>
</dbReference>
<keyword evidence="2" id="KW-1185">Reference proteome</keyword>
<evidence type="ECO:0000313" key="2">
    <source>
        <dbReference type="Proteomes" id="UP000033804"/>
    </source>
</evidence>
<proteinExistence type="predicted"/>
<protein>
    <submittedName>
        <fullName evidence="1">Uncharacterized protein</fullName>
    </submittedName>
</protein>
<dbReference type="OrthoDB" id="4578at10239"/>
<reference evidence="2" key="2">
    <citation type="submission" date="2015-03" db="EMBL/GenBank/DDBJ databases">
        <title>The genome and structure of Sinorhizobium meliloti phage phiM9.</title>
        <authorList>
            <person name="Johnson M.C."/>
            <person name="Tatum K.B."/>
            <person name="Lynn J.S."/>
            <person name="Brewer T.E."/>
            <person name="Washburn B.K."/>
            <person name="Stroupe M.E."/>
            <person name="Jones K.M."/>
        </authorList>
    </citation>
    <scope>NUCLEOTIDE SEQUENCE [LARGE SCALE GENOMIC DNA]</scope>
</reference>